<reference evidence="2" key="1">
    <citation type="submission" date="2022-08" db="EMBL/GenBank/DDBJ databases">
        <authorList>
            <person name="Kallberg Y."/>
            <person name="Tangrot J."/>
            <person name="Rosling A."/>
        </authorList>
    </citation>
    <scope>NUCLEOTIDE SEQUENCE</scope>
    <source>
        <strain evidence="2">Wild A</strain>
    </source>
</reference>
<evidence type="ECO:0000256" key="1">
    <source>
        <dbReference type="SAM" id="MobiDB-lite"/>
    </source>
</evidence>
<evidence type="ECO:0000313" key="3">
    <source>
        <dbReference type="Proteomes" id="UP001153678"/>
    </source>
</evidence>
<name>A0A9W4SVE8_9GLOM</name>
<feature type="compositionally biased region" description="Basic and acidic residues" evidence="1">
    <location>
        <begin position="26"/>
        <end position="35"/>
    </location>
</feature>
<dbReference type="OrthoDB" id="2427805at2759"/>
<dbReference type="AlphaFoldDB" id="A0A9W4SVE8"/>
<accession>A0A9W4SVE8</accession>
<dbReference type="Proteomes" id="UP001153678">
    <property type="component" value="Unassembled WGS sequence"/>
</dbReference>
<keyword evidence="3" id="KW-1185">Reference proteome</keyword>
<evidence type="ECO:0000313" key="2">
    <source>
        <dbReference type="EMBL" id="CAI2182086.1"/>
    </source>
</evidence>
<sequence>MFPRIEPETDVSENKEDSETNNLNTSDHKAITSGSEKDEFRIVEAGKNWVDKQEMKFLKEAVLKLPKTLKDMLVKLMAKTR</sequence>
<gene>
    <name evidence="2" type="ORF">FWILDA_LOCUS10406</name>
</gene>
<feature type="region of interest" description="Disordered" evidence="1">
    <location>
        <begin position="1"/>
        <end position="35"/>
    </location>
</feature>
<protein>
    <submittedName>
        <fullName evidence="2">3650_t:CDS:1</fullName>
    </submittedName>
</protein>
<organism evidence="2 3">
    <name type="scientific">Funneliformis geosporum</name>
    <dbReference type="NCBI Taxonomy" id="1117311"/>
    <lineage>
        <taxon>Eukaryota</taxon>
        <taxon>Fungi</taxon>
        <taxon>Fungi incertae sedis</taxon>
        <taxon>Mucoromycota</taxon>
        <taxon>Glomeromycotina</taxon>
        <taxon>Glomeromycetes</taxon>
        <taxon>Glomerales</taxon>
        <taxon>Glomeraceae</taxon>
        <taxon>Funneliformis</taxon>
    </lineage>
</organism>
<comment type="caution">
    <text evidence="2">The sequence shown here is derived from an EMBL/GenBank/DDBJ whole genome shotgun (WGS) entry which is preliminary data.</text>
</comment>
<proteinExistence type="predicted"/>
<dbReference type="EMBL" id="CAMKVN010002666">
    <property type="protein sequence ID" value="CAI2182086.1"/>
    <property type="molecule type" value="Genomic_DNA"/>
</dbReference>